<evidence type="ECO:0000313" key="6">
    <source>
        <dbReference type="EMBL" id="MBB5065668.1"/>
    </source>
</evidence>
<dbReference type="InterPro" id="IPR002018">
    <property type="entry name" value="CarbesteraseB"/>
</dbReference>
<evidence type="ECO:0000259" key="5">
    <source>
        <dbReference type="Pfam" id="PF00135"/>
    </source>
</evidence>
<comment type="similarity">
    <text evidence="2">Belongs to the 'GDXG' lipolytic enzyme family.</text>
</comment>
<dbReference type="EC" id="3.1.1.-" evidence="4"/>
<comment type="similarity">
    <text evidence="1 4">Belongs to the type-B carboxylesterase/lipase family.</text>
</comment>
<keyword evidence="3 4" id="KW-0378">Hydrolase</keyword>
<accession>A0A7W7ZTU2</accession>
<dbReference type="InterPro" id="IPR019826">
    <property type="entry name" value="Carboxylesterase_B_AS"/>
</dbReference>
<sequence>MNRREVLVGGAMLGAVGLLDRSALAAKAKNVLVAKTTAGRVRGRDEGEGIVCFKGISYGLDTAQTRFAAPKPPVPWDDVRDALEWGPRAPQVPGARPRRADAAAIAERPGYHLPPDEGPESEDCLHLNVWTPGLRDGKKRPVMFYIHGGAYSNGTVNAALYDGARLAKRGDVVVVTVNHRLNLFGYLYLAQLLPGQGFEDSGNAGQLDLVLALQWVRDNIVEFGGDPSRVMIFGQSGGGAKCATLMAQPPAHGLFHRVISMSGQQVTGAQPEHASERAKAVLKVLGLDTSTSEAVAKVLRTVPTATLQAATHSGGYYGPVTDGRSLPVDPFSPTDPKISVDVPMIMGNMHDETRVLIGGSQPALFSLTWETLPGALEKNAPYLKSDTVSLPVPEVIAKYREWHPEYSASDVFFAVTTDSRSWRGQVIEAEQRAADPAAQPRTWVYQLNWKSPVEGGRFGAPHTLDIPLAFDNVAVSPGMVGSSDADKAQAQQMVEIVSETYIAFARNGNPNNPHAPQWPAYDLSQRATMIFDLPSRIEDDPRGKERRYLGQVPYVQPGT</sequence>
<dbReference type="InterPro" id="IPR050309">
    <property type="entry name" value="Type-B_Carboxylest/Lipase"/>
</dbReference>
<reference evidence="6 7" key="1">
    <citation type="submission" date="2020-08" db="EMBL/GenBank/DDBJ databases">
        <title>Genomic Encyclopedia of Type Strains, Phase IV (KMG-V): Genome sequencing to study the core and pangenomes of soil and plant-associated prokaryotes.</title>
        <authorList>
            <person name="Whitman W."/>
        </authorList>
    </citation>
    <scope>NUCLEOTIDE SEQUENCE [LARGE SCALE GENOMIC DNA]</scope>
    <source>
        <strain evidence="6 7">X5P3</strain>
    </source>
</reference>
<comment type="caution">
    <text evidence="6">The sequence shown here is derived from an EMBL/GenBank/DDBJ whole genome shotgun (WGS) entry which is preliminary data.</text>
</comment>
<dbReference type="Gene3D" id="3.40.50.1820">
    <property type="entry name" value="alpha/beta hydrolase"/>
    <property type="match status" value="1"/>
</dbReference>
<dbReference type="PROSITE" id="PS01173">
    <property type="entry name" value="LIPASE_GDXG_HIS"/>
    <property type="match status" value="1"/>
</dbReference>
<feature type="domain" description="Carboxylesterase type B" evidence="5">
    <location>
        <begin position="33"/>
        <end position="540"/>
    </location>
</feature>
<proteinExistence type="inferred from homology"/>
<evidence type="ECO:0000256" key="3">
    <source>
        <dbReference type="ARBA" id="ARBA00022801"/>
    </source>
</evidence>
<protein>
    <recommendedName>
        <fullName evidence="4">Carboxylic ester hydrolase</fullName>
        <ecNumber evidence="4">3.1.1.-</ecNumber>
    </recommendedName>
</protein>
<dbReference type="SUPFAM" id="SSF53474">
    <property type="entry name" value="alpha/beta-Hydrolases"/>
    <property type="match status" value="1"/>
</dbReference>
<evidence type="ECO:0000256" key="1">
    <source>
        <dbReference type="ARBA" id="ARBA00005964"/>
    </source>
</evidence>
<evidence type="ECO:0000256" key="4">
    <source>
        <dbReference type="RuleBase" id="RU361235"/>
    </source>
</evidence>
<dbReference type="PANTHER" id="PTHR11559">
    <property type="entry name" value="CARBOXYLESTERASE"/>
    <property type="match status" value="1"/>
</dbReference>
<dbReference type="GO" id="GO:0016787">
    <property type="term" value="F:hydrolase activity"/>
    <property type="evidence" value="ECO:0007669"/>
    <property type="project" value="UniProtKB-KW"/>
</dbReference>
<dbReference type="InterPro" id="IPR002168">
    <property type="entry name" value="Lipase_GDXG_HIS_AS"/>
</dbReference>
<dbReference type="InterPro" id="IPR029058">
    <property type="entry name" value="AB_hydrolase_fold"/>
</dbReference>
<dbReference type="RefSeq" id="WP_184258552.1">
    <property type="nucleotide sequence ID" value="NZ_JACHIO010000018.1"/>
</dbReference>
<dbReference type="PROSITE" id="PS00122">
    <property type="entry name" value="CARBOXYLESTERASE_B_1"/>
    <property type="match status" value="1"/>
</dbReference>
<dbReference type="EMBL" id="JACHIO010000018">
    <property type="protein sequence ID" value="MBB5065668.1"/>
    <property type="molecule type" value="Genomic_DNA"/>
</dbReference>
<gene>
    <name evidence="6" type="ORF">HDF15_004037</name>
</gene>
<dbReference type="AlphaFoldDB" id="A0A7W7ZTU2"/>
<evidence type="ECO:0000256" key="2">
    <source>
        <dbReference type="ARBA" id="ARBA00010515"/>
    </source>
</evidence>
<name>A0A7W7ZTU2_9BACT</name>
<dbReference type="Proteomes" id="UP000584867">
    <property type="component" value="Unassembled WGS sequence"/>
</dbReference>
<organism evidence="6 7">
    <name type="scientific">Granulicella mallensis</name>
    <dbReference type="NCBI Taxonomy" id="940614"/>
    <lineage>
        <taxon>Bacteria</taxon>
        <taxon>Pseudomonadati</taxon>
        <taxon>Acidobacteriota</taxon>
        <taxon>Terriglobia</taxon>
        <taxon>Terriglobales</taxon>
        <taxon>Acidobacteriaceae</taxon>
        <taxon>Granulicella</taxon>
    </lineage>
</organism>
<dbReference type="Pfam" id="PF00135">
    <property type="entry name" value="COesterase"/>
    <property type="match status" value="1"/>
</dbReference>
<evidence type="ECO:0000313" key="7">
    <source>
        <dbReference type="Proteomes" id="UP000584867"/>
    </source>
</evidence>